<dbReference type="OrthoDB" id="438440at2759"/>
<comment type="caution">
    <text evidence="1">The sequence shown here is derived from an EMBL/GenBank/DDBJ whole genome shotgun (WGS) entry which is preliminary data.</text>
</comment>
<dbReference type="InterPro" id="IPR044819">
    <property type="entry name" value="OBL-like"/>
</dbReference>
<evidence type="ECO:0000313" key="2">
    <source>
        <dbReference type="Proteomes" id="UP000516437"/>
    </source>
</evidence>
<dbReference type="GO" id="GO:0006629">
    <property type="term" value="P:lipid metabolic process"/>
    <property type="evidence" value="ECO:0007669"/>
    <property type="project" value="InterPro"/>
</dbReference>
<reference evidence="1 2" key="1">
    <citation type="journal article" date="2019" name="Plant Biotechnol. J.">
        <title>The red bayberry genome and genetic basis of sex determination.</title>
        <authorList>
            <person name="Jia H.M."/>
            <person name="Jia H.J."/>
            <person name="Cai Q.L."/>
            <person name="Wang Y."/>
            <person name="Zhao H.B."/>
            <person name="Yang W.F."/>
            <person name="Wang G.Y."/>
            <person name="Li Y.H."/>
            <person name="Zhan D.L."/>
            <person name="Shen Y.T."/>
            <person name="Niu Q.F."/>
            <person name="Chang L."/>
            <person name="Qiu J."/>
            <person name="Zhao L."/>
            <person name="Xie H.B."/>
            <person name="Fu W.Y."/>
            <person name="Jin J."/>
            <person name="Li X.W."/>
            <person name="Jiao Y."/>
            <person name="Zhou C.C."/>
            <person name="Tu T."/>
            <person name="Chai C.Y."/>
            <person name="Gao J.L."/>
            <person name="Fan L.J."/>
            <person name="van de Weg E."/>
            <person name="Wang J.Y."/>
            <person name="Gao Z.S."/>
        </authorList>
    </citation>
    <scope>NUCLEOTIDE SEQUENCE [LARGE SCALE GENOMIC DNA]</scope>
    <source>
        <tissue evidence="1">Leaves</tissue>
    </source>
</reference>
<dbReference type="PANTHER" id="PTHR46086">
    <property type="entry name" value="ALPHA/BETA-HYDROLASES SUPERFAMILY PROTEIN"/>
    <property type="match status" value="1"/>
</dbReference>
<evidence type="ECO:0000313" key="1">
    <source>
        <dbReference type="EMBL" id="KAB1220231.1"/>
    </source>
</evidence>
<sequence>MGKFMKEKLNTYNVEYLRYVYCNDMVPRIPYDDDLLFFKHFSRCLYYNSLYDDKDLENEPNKNYFSLFWVIPKYLNAFWEFTRSFIIPYTTGPEFRGSFSMKLFRVAGLAIPGLSAHSTQDYVNITRLSSPPICHCHPPKPNAAKTF</sequence>
<dbReference type="InterPro" id="IPR029058">
    <property type="entry name" value="AB_hydrolase_fold"/>
</dbReference>
<proteinExistence type="predicted"/>
<dbReference type="Proteomes" id="UP000516437">
    <property type="component" value="Chromosome 3"/>
</dbReference>
<keyword evidence="2" id="KW-1185">Reference proteome</keyword>
<dbReference type="GO" id="GO:0004806">
    <property type="term" value="F:triacylglycerol lipase activity"/>
    <property type="evidence" value="ECO:0007669"/>
    <property type="project" value="InterPro"/>
</dbReference>
<name>A0A6A1W4V0_9ROSI</name>
<organism evidence="1 2">
    <name type="scientific">Morella rubra</name>
    <name type="common">Chinese bayberry</name>
    <dbReference type="NCBI Taxonomy" id="262757"/>
    <lineage>
        <taxon>Eukaryota</taxon>
        <taxon>Viridiplantae</taxon>
        <taxon>Streptophyta</taxon>
        <taxon>Embryophyta</taxon>
        <taxon>Tracheophyta</taxon>
        <taxon>Spermatophyta</taxon>
        <taxon>Magnoliopsida</taxon>
        <taxon>eudicotyledons</taxon>
        <taxon>Gunneridae</taxon>
        <taxon>Pentapetalae</taxon>
        <taxon>rosids</taxon>
        <taxon>fabids</taxon>
        <taxon>Fagales</taxon>
        <taxon>Myricaceae</taxon>
        <taxon>Morella</taxon>
    </lineage>
</organism>
<gene>
    <name evidence="1" type="ORF">CJ030_MR3G017055</name>
</gene>
<dbReference type="AlphaFoldDB" id="A0A6A1W4V0"/>
<dbReference type="EMBL" id="RXIC02000021">
    <property type="protein sequence ID" value="KAB1220231.1"/>
    <property type="molecule type" value="Genomic_DNA"/>
</dbReference>
<protein>
    <submittedName>
        <fullName evidence="1">Uncharacterized protein</fullName>
    </submittedName>
</protein>
<accession>A0A6A1W4V0</accession>
<dbReference type="SUPFAM" id="SSF53474">
    <property type="entry name" value="alpha/beta-Hydrolases"/>
    <property type="match status" value="1"/>
</dbReference>
<dbReference type="Gene3D" id="3.40.50.1820">
    <property type="entry name" value="alpha/beta hydrolase"/>
    <property type="match status" value="1"/>
</dbReference>
<dbReference type="PANTHER" id="PTHR46086:SF4">
    <property type="entry name" value="ALPHA_BETA-HYDROLASES SUPERFAMILY PROTEIN"/>
    <property type="match status" value="1"/>
</dbReference>